<proteinExistence type="predicted"/>
<dbReference type="AlphaFoldDB" id="A0A7D7W6A8"/>
<accession>A0A7D7W6A8</accession>
<dbReference type="NCBIfam" id="TIGR02532">
    <property type="entry name" value="IV_pilin_GFxxxE"/>
    <property type="match status" value="1"/>
</dbReference>
<evidence type="ECO:0000256" key="1">
    <source>
        <dbReference type="SAM" id="Phobius"/>
    </source>
</evidence>
<name>A0A7D7W6A8_9MICO</name>
<protein>
    <submittedName>
        <fullName evidence="2">Type II secretion system protein</fullName>
    </submittedName>
</protein>
<reference evidence="2 3" key="1">
    <citation type="journal article" date="2020" name="Front. Microbiol.">
        <title>Design of Bacterial Strain-Specific qPCR Assays Using NGS Data and Publicly Available Resources and Its Application to Track Biocontrol Strains.</title>
        <authorList>
            <person name="Hernandez I."/>
            <person name="Sant C."/>
            <person name="Martinez R."/>
            <person name="Fernandez C."/>
        </authorList>
    </citation>
    <scope>NUCLEOTIDE SEQUENCE [LARGE SCALE GENOMIC DNA]</scope>
    <source>
        <strain evidence="2 3">B24</strain>
    </source>
</reference>
<evidence type="ECO:0000313" key="3">
    <source>
        <dbReference type="Proteomes" id="UP000515708"/>
    </source>
</evidence>
<dbReference type="InterPro" id="IPR012902">
    <property type="entry name" value="N_methyl_site"/>
</dbReference>
<organism evidence="2 3">
    <name type="scientific">Microbacterium esteraromaticum</name>
    <dbReference type="NCBI Taxonomy" id="57043"/>
    <lineage>
        <taxon>Bacteria</taxon>
        <taxon>Bacillati</taxon>
        <taxon>Actinomycetota</taxon>
        <taxon>Actinomycetes</taxon>
        <taxon>Micrococcales</taxon>
        <taxon>Microbacteriaceae</taxon>
        <taxon>Microbacterium</taxon>
    </lineage>
</organism>
<keyword evidence="1" id="KW-0472">Membrane</keyword>
<sequence>MATRARDDEGFGLVEMIIAMLLLAIIAVALIPPLWNSILQSSTQSASATATRELNALIEEGRDVHTCAKLNEITTTTTYYTGTPREFVVRVPVGVTYACTQTTAVAVTLEAVRDGGILATVQAKIFVP</sequence>
<dbReference type="Proteomes" id="UP000515708">
    <property type="component" value="Chromosome"/>
</dbReference>
<dbReference type="RefSeq" id="WP_182255044.1">
    <property type="nucleotide sequence ID" value="NZ_CP043732.1"/>
</dbReference>
<feature type="transmembrane region" description="Helical" evidence="1">
    <location>
        <begin position="12"/>
        <end position="35"/>
    </location>
</feature>
<evidence type="ECO:0000313" key="2">
    <source>
        <dbReference type="EMBL" id="QMU96536.1"/>
    </source>
</evidence>
<dbReference type="SUPFAM" id="SSF54523">
    <property type="entry name" value="Pili subunits"/>
    <property type="match status" value="1"/>
</dbReference>
<gene>
    <name evidence="2" type="ORF">FVO59_04420</name>
</gene>
<dbReference type="EMBL" id="CP043732">
    <property type="protein sequence ID" value="QMU96536.1"/>
    <property type="molecule type" value="Genomic_DNA"/>
</dbReference>
<dbReference type="InterPro" id="IPR045584">
    <property type="entry name" value="Pilin-like"/>
</dbReference>
<keyword evidence="1" id="KW-1133">Transmembrane helix</keyword>
<dbReference type="Pfam" id="PF07963">
    <property type="entry name" value="N_methyl"/>
    <property type="match status" value="1"/>
</dbReference>
<keyword evidence="1" id="KW-0812">Transmembrane</keyword>